<reference evidence="1" key="1">
    <citation type="submission" date="2023-01" db="EMBL/GenBank/DDBJ databases">
        <title>The chitinases involved in constricting ring structure development in the nematode-trapping fungus Drechslerella dactyloides.</title>
        <authorList>
            <person name="Wang R."/>
            <person name="Zhang L."/>
            <person name="Tang P."/>
            <person name="Li S."/>
            <person name="Liang L."/>
        </authorList>
    </citation>
    <scope>NUCLEOTIDE SEQUENCE</scope>
    <source>
        <strain evidence="1">YMF1.00031</strain>
    </source>
</reference>
<keyword evidence="2" id="KW-1185">Reference proteome</keyword>
<accession>A0AAD6NGH8</accession>
<evidence type="ECO:0008006" key="3">
    <source>
        <dbReference type="Google" id="ProtNLM"/>
    </source>
</evidence>
<dbReference type="Proteomes" id="UP001221413">
    <property type="component" value="Unassembled WGS sequence"/>
</dbReference>
<dbReference type="EMBL" id="JAQGDS010000008">
    <property type="protein sequence ID" value="KAJ6258731.1"/>
    <property type="molecule type" value="Genomic_DNA"/>
</dbReference>
<name>A0AAD6NGH8_DREDA</name>
<dbReference type="InterPro" id="IPR036047">
    <property type="entry name" value="F-box-like_dom_sf"/>
</dbReference>
<evidence type="ECO:0000313" key="2">
    <source>
        <dbReference type="Proteomes" id="UP001221413"/>
    </source>
</evidence>
<gene>
    <name evidence="1" type="ORF">Dda_6782</name>
</gene>
<comment type="caution">
    <text evidence="1">The sequence shown here is derived from an EMBL/GenBank/DDBJ whole genome shotgun (WGS) entry which is preliminary data.</text>
</comment>
<dbReference type="SUPFAM" id="SSF81383">
    <property type="entry name" value="F-box domain"/>
    <property type="match status" value="1"/>
</dbReference>
<evidence type="ECO:0000313" key="1">
    <source>
        <dbReference type="EMBL" id="KAJ6258731.1"/>
    </source>
</evidence>
<proteinExistence type="predicted"/>
<dbReference type="AlphaFoldDB" id="A0AAD6NGH8"/>
<organism evidence="1 2">
    <name type="scientific">Drechslerella dactyloides</name>
    <name type="common">Nematode-trapping fungus</name>
    <name type="synonym">Arthrobotrys dactyloides</name>
    <dbReference type="NCBI Taxonomy" id="74499"/>
    <lineage>
        <taxon>Eukaryota</taxon>
        <taxon>Fungi</taxon>
        <taxon>Dikarya</taxon>
        <taxon>Ascomycota</taxon>
        <taxon>Pezizomycotina</taxon>
        <taxon>Orbiliomycetes</taxon>
        <taxon>Orbiliales</taxon>
        <taxon>Orbiliaceae</taxon>
        <taxon>Drechslerella</taxon>
    </lineage>
</organism>
<sequence>MSSLLMISTSTADKYQELLGKLETLLLDLAQYPNETENDETRTLDQQIKETFSELGRLQAKVEEEIKATDPLRIFARRHTFEIPKPRTFIDLPIEIHREIAKNLDGPVDLHNLMQSCRTMYGCIHRDNYTWWTFFEHTSEVEHMVYDPGKNYQLDAYTAMDIVTRRCSNCLSLGGNIMYYRRRPYRTFCRPCVELLFIQYRGFMEAHVLKLKIPQAVVGTYGRPRSIDRLSAKRYILKADATKLIQEERRWASFSRQRAIEFRYDCSNTLGIMGVRTEKYVIDLERILTEVLAIYRFKFTRYHAIVPLEPFRLFLERTVLGGPSKGHDGMANCEKSIAARIERFCESDTQTRGQLIHLAEHICVNVFGPIDSDHQEQMFTVERPRKMGAFFDHFLDSWFEEAYGELFREIPSNKEVSCRWCQTGPLYLFIPSTPADKFYKKDVAAHLFWCHSEILMTGRKWTFGFPEGD</sequence>
<protein>
    <recommendedName>
        <fullName evidence="3">F-box domain-containing protein</fullName>
    </recommendedName>
</protein>